<sequence>MRLVNVLGVLIVLAAGAGGLWYWQSRDASPVEETETVSAEPVTSEPVERFVDVAGATIRIREEGPADAPVLLLLHGFTYSLETWDGWAEELSDRYRIIRYDLLGHGLTGPDPQERYAPKERAQFVGEVMDALELDHAIIGGNSLGGLAAWRFASMSPERVDAMILVSPGAYPMNGVGDEAAPVPPALSIYLQTVPDIALRASIARIYADPASVPEERIQEIGAMMRREGNGDAMIKSLEEFTLPDPEEDLRKLTMPVLLLWGEADQVIPPEHAERLMAVLPDAMLITYPGVGHVTHEEETAKSAADVAAFLSDHGLEK</sequence>
<dbReference type="OrthoDB" id="9804723at2"/>
<dbReference type="InParanoid" id="A0A371RKG1"/>
<dbReference type="InterPro" id="IPR050266">
    <property type="entry name" value="AB_hydrolase_sf"/>
</dbReference>
<dbReference type="Gene3D" id="3.40.50.1820">
    <property type="entry name" value="alpha/beta hydrolase"/>
    <property type="match status" value="1"/>
</dbReference>
<dbReference type="InterPro" id="IPR000073">
    <property type="entry name" value="AB_hydrolase_1"/>
</dbReference>
<keyword evidence="4" id="KW-1185">Reference proteome</keyword>
<dbReference type="GO" id="GO:0016787">
    <property type="term" value="F:hydrolase activity"/>
    <property type="evidence" value="ECO:0007669"/>
    <property type="project" value="UniProtKB-KW"/>
</dbReference>
<dbReference type="Pfam" id="PF00561">
    <property type="entry name" value="Abhydrolase_1"/>
    <property type="match status" value="1"/>
</dbReference>
<comment type="caution">
    <text evidence="3">The sequence shown here is derived from an EMBL/GenBank/DDBJ whole genome shotgun (WGS) entry which is preliminary data.</text>
</comment>
<evidence type="ECO:0000256" key="1">
    <source>
        <dbReference type="ARBA" id="ARBA00022801"/>
    </source>
</evidence>
<dbReference type="PRINTS" id="PR00111">
    <property type="entry name" value="ABHYDROLASE"/>
</dbReference>
<dbReference type="EMBL" id="QUQO01000001">
    <property type="protein sequence ID" value="RFB05866.1"/>
    <property type="molecule type" value="Genomic_DNA"/>
</dbReference>
<gene>
    <name evidence="3" type="ORF">DX908_11670</name>
</gene>
<accession>A0A371RKG1</accession>
<name>A0A371RKG1_9PROT</name>
<reference evidence="3 4" key="1">
    <citation type="submission" date="2018-08" db="EMBL/GenBank/DDBJ databases">
        <title>Parvularcula sp. SM1705, isolated from surface water of the South Sea China.</title>
        <authorList>
            <person name="Sun L."/>
        </authorList>
    </citation>
    <scope>NUCLEOTIDE SEQUENCE [LARGE SCALE GENOMIC DNA]</scope>
    <source>
        <strain evidence="3 4">SM1705</strain>
    </source>
</reference>
<dbReference type="SUPFAM" id="SSF53474">
    <property type="entry name" value="alpha/beta-Hydrolases"/>
    <property type="match status" value="1"/>
</dbReference>
<feature type="domain" description="AB hydrolase-1" evidence="2">
    <location>
        <begin position="69"/>
        <end position="299"/>
    </location>
</feature>
<dbReference type="GO" id="GO:0016020">
    <property type="term" value="C:membrane"/>
    <property type="evidence" value="ECO:0007669"/>
    <property type="project" value="TreeGrafter"/>
</dbReference>
<proteinExistence type="predicted"/>
<keyword evidence="1 3" id="KW-0378">Hydrolase</keyword>
<dbReference type="AlphaFoldDB" id="A0A371RKG1"/>
<dbReference type="InterPro" id="IPR029058">
    <property type="entry name" value="AB_hydrolase_fold"/>
</dbReference>
<dbReference type="FunCoup" id="A0A371RKG1">
    <property type="interactions" value="427"/>
</dbReference>
<organism evidence="3 4">
    <name type="scientific">Parvularcula marina</name>
    <dbReference type="NCBI Taxonomy" id="2292771"/>
    <lineage>
        <taxon>Bacteria</taxon>
        <taxon>Pseudomonadati</taxon>
        <taxon>Pseudomonadota</taxon>
        <taxon>Alphaproteobacteria</taxon>
        <taxon>Parvularculales</taxon>
        <taxon>Parvularculaceae</taxon>
        <taxon>Parvularcula</taxon>
    </lineage>
</organism>
<evidence type="ECO:0000259" key="2">
    <source>
        <dbReference type="Pfam" id="PF00561"/>
    </source>
</evidence>
<protein>
    <submittedName>
        <fullName evidence="3">Alpha/beta fold hydrolase</fullName>
    </submittedName>
</protein>
<evidence type="ECO:0000313" key="4">
    <source>
        <dbReference type="Proteomes" id="UP000264589"/>
    </source>
</evidence>
<evidence type="ECO:0000313" key="3">
    <source>
        <dbReference type="EMBL" id="RFB05866.1"/>
    </source>
</evidence>
<dbReference type="PANTHER" id="PTHR43798:SF31">
    <property type="entry name" value="AB HYDROLASE SUPERFAMILY PROTEIN YCLE"/>
    <property type="match status" value="1"/>
</dbReference>
<dbReference type="PANTHER" id="PTHR43798">
    <property type="entry name" value="MONOACYLGLYCEROL LIPASE"/>
    <property type="match status" value="1"/>
</dbReference>
<dbReference type="RefSeq" id="WP_116392498.1">
    <property type="nucleotide sequence ID" value="NZ_QUQO01000001.1"/>
</dbReference>
<dbReference type="Proteomes" id="UP000264589">
    <property type="component" value="Unassembled WGS sequence"/>
</dbReference>